<keyword evidence="1" id="KW-1133">Transmembrane helix</keyword>
<reference evidence="2" key="1">
    <citation type="submission" date="2022-12" db="EMBL/GenBank/DDBJ databases">
        <title>B. miyamotoi WGS.</title>
        <authorList>
            <person name="Kuleshov K.V."/>
            <person name="Hoornstra D."/>
            <person name="Hovius J.W."/>
            <person name="Platonov A.E."/>
            <person name="Telford S.R. III."/>
        </authorList>
    </citation>
    <scope>NUCLEOTIDE SEQUENCE</scope>
    <source>
        <strain evidence="2">410</strain>
    </source>
</reference>
<accession>A0AAQ3AGX8</accession>
<feature type="transmembrane region" description="Helical" evidence="1">
    <location>
        <begin position="133"/>
        <end position="155"/>
    </location>
</feature>
<evidence type="ECO:0000256" key="1">
    <source>
        <dbReference type="SAM" id="Phobius"/>
    </source>
</evidence>
<evidence type="ECO:0000313" key="3">
    <source>
        <dbReference type="Proteomes" id="UP001164544"/>
    </source>
</evidence>
<feature type="transmembrane region" description="Helical" evidence="1">
    <location>
        <begin position="90"/>
        <end position="112"/>
    </location>
</feature>
<feature type="transmembrane region" description="Helical" evidence="1">
    <location>
        <begin position="5"/>
        <end position="22"/>
    </location>
</feature>
<dbReference type="AlphaFoldDB" id="A0AAQ3AGX8"/>
<gene>
    <name evidence="2" type="ORF">O5398_04230</name>
</gene>
<proteinExistence type="predicted"/>
<keyword evidence="1" id="KW-0472">Membrane</keyword>
<evidence type="ECO:0000313" key="2">
    <source>
        <dbReference type="EMBL" id="WAZ91307.1"/>
    </source>
</evidence>
<dbReference type="Proteomes" id="UP001164544">
    <property type="component" value="Chromosome"/>
</dbReference>
<organism evidence="2 3">
    <name type="scientific">Borrelia miyamotoi</name>
    <dbReference type="NCBI Taxonomy" id="47466"/>
    <lineage>
        <taxon>Bacteria</taxon>
        <taxon>Pseudomonadati</taxon>
        <taxon>Spirochaetota</taxon>
        <taxon>Spirochaetia</taxon>
        <taxon>Spirochaetales</taxon>
        <taxon>Borreliaceae</taxon>
        <taxon>Borrelia</taxon>
    </lineage>
</organism>
<name>A0AAQ3AGX8_9SPIR</name>
<keyword evidence="1" id="KW-0812">Transmembrane</keyword>
<dbReference type="KEGG" id="bmiy:RJ61_00090"/>
<dbReference type="EMBL" id="CP114637">
    <property type="protein sequence ID" value="WAZ91307.1"/>
    <property type="molecule type" value="Genomic_DNA"/>
</dbReference>
<dbReference type="RefSeq" id="WP_020954415.1">
    <property type="nucleotide sequence ID" value="NZ_CP010308.1"/>
</dbReference>
<sequence>MVIRFLLLFFNVFILYSHYLYYSGFDFKHLNLGQKFSLRDKVYFSANYAYFGNKVFIKFQFDDDFLYKRIQENEDLNIEKTIGSNWGKKVFRFSAINVGTFPIVFFISLFCFDFFSPFSNNFMIPKDENFNRFAISTSIGLAISLIIALIDTLIYY</sequence>
<protein>
    <submittedName>
        <fullName evidence="2">Uncharacterized protein</fullName>
    </submittedName>
</protein>